<dbReference type="Proteomes" id="UP000593568">
    <property type="component" value="Unassembled WGS sequence"/>
</dbReference>
<reference evidence="1 2" key="1">
    <citation type="journal article" date="2019" name="Genome Biol. Evol.">
        <title>Insights into the evolution of the New World diploid cottons (Gossypium, subgenus Houzingenia) based on genome sequencing.</title>
        <authorList>
            <person name="Grover C.E."/>
            <person name="Arick M.A. 2nd"/>
            <person name="Thrash A."/>
            <person name="Conover J.L."/>
            <person name="Sanders W.S."/>
            <person name="Peterson D.G."/>
            <person name="Frelichowski J.E."/>
            <person name="Scheffler J.A."/>
            <person name="Scheffler B.E."/>
            <person name="Wendel J.F."/>
        </authorList>
    </citation>
    <scope>NUCLEOTIDE SEQUENCE [LARGE SCALE GENOMIC DNA]</scope>
    <source>
        <strain evidence="1">8</strain>
        <tissue evidence="1">Leaf</tissue>
    </source>
</reference>
<accession>A0A7J9DLX0</accession>
<name>A0A7J9DLX0_9ROSI</name>
<dbReference type="EMBL" id="JABEZW010000003">
    <property type="protein sequence ID" value="MBA0761658.1"/>
    <property type="molecule type" value="Genomic_DNA"/>
</dbReference>
<evidence type="ECO:0000313" key="2">
    <source>
        <dbReference type="Proteomes" id="UP000593568"/>
    </source>
</evidence>
<organism evidence="1 2">
    <name type="scientific">Gossypium trilobum</name>
    <dbReference type="NCBI Taxonomy" id="34281"/>
    <lineage>
        <taxon>Eukaryota</taxon>
        <taxon>Viridiplantae</taxon>
        <taxon>Streptophyta</taxon>
        <taxon>Embryophyta</taxon>
        <taxon>Tracheophyta</taxon>
        <taxon>Spermatophyta</taxon>
        <taxon>Magnoliopsida</taxon>
        <taxon>eudicotyledons</taxon>
        <taxon>Gunneridae</taxon>
        <taxon>Pentapetalae</taxon>
        <taxon>rosids</taxon>
        <taxon>malvids</taxon>
        <taxon>Malvales</taxon>
        <taxon>Malvaceae</taxon>
        <taxon>Malvoideae</taxon>
        <taxon>Gossypium</taxon>
    </lineage>
</organism>
<dbReference type="AlphaFoldDB" id="A0A7J9DLX0"/>
<evidence type="ECO:0000313" key="1">
    <source>
        <dbReference type="EMBL" id="MBA0761658.1"/>
    </source>
</evidence>
<feature type="non-terminal residue" evidence="1">
    <location>
        <position position="28"/>
    </location>
</feature>
<keyword evidence="2" id="KW-1185">Reference proteome</keyword>
<gene>
    <name evidence="1" type="ORF">Gotri_024274</name>
</gene>
<sequence>MDQLANITLYQTNQLQFTSLSEMVEIKK</sequence>
<comment type="caution">
    <text evidence="1">The sequence shown here is derived from an EMBL/GenBank/DDBJ whole genome shotgun (WGS) entry which is preliminary data.</text>
</comment>
<protein>
    <submittedName>
        <fullName evidence="1">Uncharacterized protein</fullName>
    </submittedName>
</protein>
<proteinExistence type="predicted"/>